<dbReference type="EMBL" id="MFJR01000012">
    <property type="protein sequence ID" value="OGG26202.1"/>
    <property type="molecule type" value="Genomic_DNA"/>
</dbReference>
<name>A0A1F6ANX3_9BACT</name>
<evidence type="ECO:0000313" key="4">
    <source>
        <dbReference type="Proteomes" id="UP000176609"/>
    </source>
</evidence>
<evidence type="ECO:0000259" key="1">
    <source>
        <dbReference type="Pfam" id="PF08223"/>
    </source>
</evidence>
<evidence type="ECO:0000259" key="2">
    <source>
        <dbReference type="Pfam" id="PF20803"/>
    </source>
</evidence>
<sequence>MDKRIYLITYDIPEKARVKRDQLRNFLLRIDARLLQESTFLTPYNPRELINEFNQKYKVPGTIIISDIGPDGGVGEMNIQDLLVKLYSLEDLNDKYEEFIKNARKKKRPVRSLLFEYLSILKNDPQLPFSLLPVGWLGEKAYLAYEKLRRKYINSYAAA</sequence>
<dbReference type="Pfam" id="PF08223">
    <property type="entry name" value="PaaX_C"/>
    <property type="match status" value="1"/>
</dbReference>
<dbReference type="Pfam" id="PF20803">
    <property type="entry name" value="PaaX_M"/>
    <property type="match status" value="1"/>
</dbReference>
<evidence type="ECO:0000313" key="3">
    <source>
        <dbReference type="EMBL" id="OGG26202.1"/>
    </source>
</evidence>
<feature type="domain" description="Transcriptional repressor PaaX-like central Cas2-like" evidence="2">
    <location>
        <begin position="5"/>
        <end position="63"/>
    </location>
</feature>
<reference evidence="3 4" key="1">
    <citation type="journal article" date="2016" name="Nat. Commun.">
        <title>Thousands of microbial genomes shed light on interconnected biogeochemical processes in an aquifer system.</title>
        <authorList>
            <person name="Anantharaman K."/>
            <person name="Brown C.T."/>
            <person name="Hug L.A."/>
            <person name="Sharon I."/>
            <person name="Castelle C.J."/>
            <person name="Probst A.J."/>
            <person name="Thomas B.C."/>
            <person name="Singh A."/>
            <person name="Wilkins M.J."/>
            <person name="Karaoz U."/>
            <person name="Brodie E.L."/>
            <person name="Williams K.H."/>
            <person name="Hubbard S.S."/>
            <person name="Banfield J.F."/>
        </authorList>
    </citation>
    <scope>NUCLEOTIDE SEQUENCE [LARGE SCALE GENOMIC DNA]</scope>
</reference>
<feature type="domain" description="Transcriptional repressor PaaX-like C-terminal" evidence="1">
    <location>
        <begin position="88"/>
        <end position="152"/>
    </location>
</feature>
<organism evidence="3 4">
    <name type="scientific">Candidatus Gottesmanbacteria bacterium RIFCSPLOWO2_01_FULL_39_12b</name>
    <dbReference type="NCBI Taxonomy" id="1798388"/>
    <lineage>
        <taxon>Bacteria</taxon>
        <taxon>Candidatus Gottesmaniibacteriota</taxon>
    </lineage>
</organism>
<gene>
    <name evidence="3" type="ORF">A2960_04455</name>
</gene>
<dbReference type="InterPro" id="IPR013225">
    <property type="entry name" value="PaaX_C"/>
</dbReference>
<accession>A0A1F6ANX3</accession>
<dbReference type="Proteomes" id="UP000176609">
    <property type="component" value="Unassembled WGS sequence"/>
</dbReference>
<dbReference type="InterPro" id="IPR048846">
    <property type="entry name" value="PaaX-like_central"/>
</dbReference>
<proteinExistence type="predicted"/>
<dbReference type="AlphaFoldDB" id="A0A1F6ANX3"/>
<comment type="caution">
    <text evidence="3">The sequence shown here is derived from an EMBL/GenBank/DDBJ whole genome shotgun (WGS) entry which is preliminary data.</text>
</comment>
<protein>
    <submittedName>
        <fullName evidence="3">Uncharacterized protein</fullName>
    </submittedName>
</protein>